<comment type="caution">
    <text evidence="9">The sequence shown here is derived from an EMBL/GenBank/DDBJ whole genome shotgun (WGS) entry which is preliminary data.</text>
</comment>
<name>A0A4R2QN37_9PSEU</name>
<feature type="region of interest" description="Disordered" evidence="6">
    <location>
        <begin position="37"/>
        <end position="78"/>
    </location>
</feature>
<dbReference type="PANTHER" id="PTHR13887:SF14">
    <property type="entry name" value="DISULFIDE BOND FORMATION PROTEIN D"/>
    <property type="match status" value="1"/>
</dbReference>
<comment type="similarity">
    <text evidence="1">Belongs to the thioredoxin family. DsbA subfamily.</text>
</comment>
<dbReference type="PROSITE" id="PS51352">
    <property type="entry name" value="THIOREDOXIN_2"/>
    <property type="match status" value="1"/>
</dbReference>
<keyword evidence="7" id="KW-0812">Transmembrane</keyword>
<dbReference type="InterPro" id="IPR013766">
    <property type="entry name" value="Thioredoxin_domain"/>
</dbReference>
<dbReference type="InterPro" id="IPR012336">
    <property type="entry name" value="Thioredoxin-like_fold"/>
</dbReference>
<keyword evidence="10" id="KW-1185">Reference proteome</keyword>
<evidence type="ECO:0000256" key="1">
    <source>
        <dbReference type="ARBA" id="ARBA00005791"/>
    </source>
</evidence>
<dbReference type="Gene3D" id="3.40.30.10">
    <property type="entry name" value="Glutaredoxin"/>
    <property type="match status" value="1"/>
</dbReference>
<dbReference type="Pfam" id="PF13462">
    <property type="entry name" value="Thioredoxin_4"/>
    <property type="match status" value="1"/>
</dbReference>
<dbReference type="GO" id="GO:0016491">
    <property type="term" value="F:oxidoreductase activity"/>
    <property type="evidence" value="ECO:0007669"/>
    <property type="project" value="UniProtKB-KW"/>
</dbReference>
<protein>
    <submittedName>
        <fullName evidence="9">Protein-disulfide isomerase</fullName>
    </submittedName>
</protein>
<dbReference type="Proteomes" id="UP000294911">
    <property type="component" value="Unassembled WGS sequence"/>
</dbReference>
<dbReference type="InterPro" id="IPR036249">
    <property type="entry name" value="Thioredoxin-like_sf"/>
</dbReference>
<evidence type="ECO:0000256" key="5">
    <source>
        <dbReference type="ARBA" id="ARBA00023284"/>
    </source>
</evidence>
<sequence length="246" mass="26476">MATTRASAIRRQAIVAVVLAIAAVGLVIYLTLQPDGESAEGGPPASTPEEVNPNAQQSYGPLDELPRREPNDPLSLGATDAPVTMVAYSDYRCPYCAKFSTDTEPKLVDQYVKSGVLRIEWRDMPIFGEQSISAAKAGRAAAAQGKFWEFNRTVFQHAPDRGHADLTESTLVRYAKQAGVDDIERFRQELTGDRYDAAVRKDSSEATSIGVTSTPAFVINGQPVLGAQPIDEFTSVIDAAAEQAGK</sequence>
<evidence type="ECO:0000313" key="9">
    <source>
        <dbReference type="EMBL" id="TCP50008.1"/>
    </source>
</evidence>
<proteinExistence type="inferred from homology"/>
<keyword evidence="2" id="KW-0732">Signal</keyword>
<feature type="domain" description="Thioredoxin" evidence="8">
    <location>
        <begin position="39"/>
        <end position="242"/>
    </location>
</feature>
<keyword evidence="9" id="KW-0413">Isomerase</keyword>
<evidence type="ECO:0000313" key="10">
    <source>
        <dbReference type="Proteomes" id="UP000294911"/>
    </source>
</evidence>
<evidence type="ECO:0000256" key="3">
    <source>
        <dbReference type="ARBA" id="ARBA00023002"/>
    </source>
</evidence>
<gene>
    <name evidence="9" type="ORF">EV191_10894</name>
</gene>
<dbReference type="PANTHER" id="PTHR13887">
    <property type="entry name" value="GLUTATHIONE S-TRANSFERASE KAPPA"/>
    <property type="match status" value="1"/>
</dbReference>
<reference evidence="9 10" key="1">
    <citation type="submission" date="2019-03" db="EMBL/GenBank/DDBJ databases">
        <title>Genomic Encyclopedia of Type Strains, Phase IV (KMG-IV): sequencing the most valuable type-strain genomes for metagenomic binning, comparative biology and taxonomic classification.</title>
        <authorList>
            <person name="Goeker M."/>
        </authorList>
    </citation>
    <scope>NUCLEOTIDE SEQUENCE [LARGE SCALE GENOMIC DNA]</scope>
    <source>
        <strain evidence="9 10">DSM 45765</strain>
    </source>
</reference>
<keyword evidence="4" id="KW-1015">Disulfide bond</keyword>
<accession>A0A4R2QN37</accession>
<dbReference type="OrthoDB" id="117402at2"/>
<dbReference type="GO" id="GO:0016853">
    <property type="term" value="F:isomerase activity"/>
    <property type="evidence" value="ECO:0007669"/>
    <property type="project" value="UniProtKB-KW"/>
</dbReference>
<evidence type="ECO:0000256" key="7">
    <source>
        <dbReference type="SAM" id="Phobius"/>
    </source>
</evidence>
<evidence type="ECO:0000256" key="2">
    <source>
        <dbReference type="ARBA" id="ARBA00022729"/>
    </source>
</evidence>
<dbReference type="RefSeq" id="WP_132878324.1">
    <property type="nucleotide sequence ID" value="NZ_SLXQ01000008.1"/>
</dbReference>
<keyword evidence="7" id="KW-0472">Membrane</keyword>
<keyword evidence="7" id="KW-1133">Transmembrane helix</keyword>
<evidence type="ECO:0000259" key="8">
    <source>
        <dbReference type="PROSITE" id="PS51352"/>
    </source>
</evidence>
<evidence type="ECO:0000256" key="6">
    <source>
        <dbReference type="SAM" id="MobiDB-lite"/>
    </source>
</evidence>
<evidence type="ECO:0000256" key="4">
    <source>
        <dbReference type="ARBA" id="ARBA00023157"/>
    </source>
</evidence>
<organism evidence="9 10">
    <name type="scientific">Tamaricihabitans halophyticus</name>
    <dbReference type="NCBI Taxonomy" id="1262583"/>
    <lineage>
        <taxon>Bacteria</taxon>
        <taxon>Bacillati</taxon>
        <taxon>Actinomycetota</taxon>
        <taxon>Actinomycetes</taxon>
        <taxon>Pseudonocardiales</taxon>
        <taxon>Pseudonocardiaceae</taxon>
        <taxon>Tamaricihabitans</taxon>
    </lineage>
</organism>
<keyword evidence="3" id="KW-0560">Oxidoreductase</keyword>
<dbReference type="SUPFAM" id="SSF52833">
    <property type="entry name" value="Thioredoxin-like"/>
    <property type="match status" value="1"/>
</dbReference>
<dbReference type="AlphaFoldDB" id="A0A4R2QN37"/>
<dbReference type="EMBL" id="SLXQ01000008">
    <property type="protein sequence ID" value="TCP50008.1"/>
    <property type="molecule type" value="Genomic_DNA"/>
</dbReference>
<feature type="transmembrane region" description="Helical" evidence="7">
    <location>
        <begin position="12"/>
        <end position="32"/>
    </location>
</feature>
<keyword evidence="5" id="KW-0676">Redox-active center</keyword>